<name>A0A6S6TGU6_9GAMM</name>
<protein>
    <recommendedName>
        <fullName evidence="1">Putative DNA-binding domain-containing protein</fullName>
    </recommendedName>
</protein>
<organism evidence="2">
    <name type="scientific">uncultured Thiotrichaceae bacterium</name>
    <dbReference type="NCBI Taxonomy" id="298394"/>
    <lineage>
        <taxon>Bacteria</taxon>
        <taxon>Pseudomonadati</taxon>
        <taxon>Pseudomonadota</taxon>
        <taxon>Gammaproteobacteria</taxon>
        <taxon>Thiotrichales</taxon>
        <taxon>Thiotrichaceae</taxon>
        <taxon>environmental samples</taxon>
    </lineage>
</organism>
<dbReference type="Pfam" id="PF09836">
    <property type="entry name" value="DUF2063"/>
    <property type="match status" value="1"/>
</dbReference>
<evidence type="ECO:0000259" key="1">
    <source>
        <dbReference type="Pfam" id="PF09836"/>
    </source>
</evidence>
<accession>A0A6S6TGU6</accession>
<sequence>MNTPPESLKQLQTHFSAAVFSDQRELMAESVIQQGELSAEQRVGIYCNSVHGILWQYLASLYPVCNQLVGEKFFEGISDLFIDQQPPNTPFLADYGRELSVFMREHEAFSCMLWVNQVAELEWARHQAWNHKNQGYSDFSRLATLTEEQQLSLQFQLPESMQLLHSPYAVHQIWLAHQPKEYSGKIPLEEIQLQQEDHILVWRAERQLQQMQINQQQWQFLNAVRENKSLAVLSEQFQEQIGTLLSSSIQNGWIISFK</sequence>
<reference evidence="2" key="1">
    <citation type="submission" date="2020-01" db="EMBL/GenBank/DDBJ databases">
        <authorList>
            <person name="Meier V. D."/>
            <person name="Meier V D."/>
        </authorList>
    </citation>
    <scope>NUCLEOTIDE SEQUENCE</scope>
    <source>
        <strain evidence="2">HLG_WM_MAG_09</strain>
    </source>
</reference>
<evidence type="ECO:0000313" key="2">
    <source>
        <dbReference type="EMBL" id="CAA6818544.1"/>
    </source>
</evidence>
<feature type="domain" description="Putative DNA-binding" evidence="1">
    <location>
        <begin position="10"/>
        <end position="102"/>
    </location>
</feature>
<dbReference type="InterPro" id="IPR044922">
    <property type="entry name" value="DUF2063_N_sf"/>
</dbReference>
<dbReference type="Gene3D" id="1.10.150.690">
    <property type="entry name" value="DUF2063"/>
    <property type="match status" value="1"/>
</dbReference>
<proteinExistence type="predicted"/>
<dbReference type="EMBL" id="CACVAT010000305">
    <property type="protein sequence ID" value="CAA6818544.1"/>
    <property type="molecule type" value="Genomic_DNA"/>
</dbReference>
<gene>
    <name evidence="2" type="ORF">HELGO_WM38092</name>
</gene>
<dbReference type="InterPro" id="IPR018640">
    <property type="entry name" value="DUF2063"/>
</dbReference>
<dbReference type="AlphaFoldDB" id="A0A6S6TGU6"/>